<dbReference type="InterPro" id="IPR049996">
    <property type="entry name" value="Slr7037-like"/>
</dbReference>
<dbReference type="GO" id="GO:0003688">
    <property type="term" value="F:DNA replication origin binding"/>
    <property type="evidence" value="ECO:0007669"/>
    <property type="project" value="InterPro"/>
</dbReference>
<dbReference type="Gene3D" id="3.40.50.300">
    <property type="entry name" value="P-loop containing nucleotide triphosphate hydrolases"/>
    <property type="match status" value="1"/>
</dbReference>
<evidence type="ECO:0000259" key="1">
    <source>
        <dbReference type="Pfam" id="PF02399"/>
    </source>
</evidence>
<dbReference type="EMBL" id="MLJW01001086">
    <property type="protein sequence ID" value="OIQ80256.1"/>
    <property type="molecule type" value="Genomic_DNA"/>
</dbReference>
<dbReference type="SUPFAM" id="SSF52540">
    <property type="entry name" value="P-loop containing nucleoside triphosphate hydrolases"/>
    <property type="match status" value="1"/>
</dbReference>
<dbReference type="Pfam" id="PF02399">
    <property type="entry name" value="Herpes_ori_bp"/>
    <property type="match status" value="1"/>
</dbReference>
<reference evidence="2" key="1">
    <citation type="submission" date="2016-10" db="EMBL/GenBank/DDBJ databases">
        <title>Sequence of Gallionella enrichment culture.</title>
        <authorList>
            <person name="Poehlein A."/>
            <person name="Muehling M."/>
            <person name="Daniel R."/>
        </authorList>
    </citation>
    <scope>NUCLEOTIDE SEQUENCE</scope>
</reference>
<protein>
    <submittedName>
        <fullName evidence="2">Origin of replication binding protein</fullName>
    </submittedName>
</protein>
<feature type="domain" description="Replication origin-binding protein" evidence="1">
    <location>
        <begin position="309"/>
        <end position="464"/>
    </location>
</feature>
<dbReference type="InterPro" id="IPR003450">
    <property type="entry name" value="Replication_origin-bd"/>
</dbReference>
<organism evidence="2">
    <name type="scientific">mine drainage metagenome</name>
    <dbReference type="NCBI Taxonomy" id="410659"/>
    <lineage>
        <taxon>unclassified sequences</taxon>
        <taxon>metagenomes</taxon>
        <taxon>ecological metagenomes</taxon>
    </lineage>
</organism>
<dbReference type="NCBIfam" id="NF042913">
    <property type="entry name" value="CyRepA1"/>
    <property type="match status" value="1"/>
</dbReference>
<gene>
    <name evidence="2" type="ORF">GALL_379930</name>
</gene>
<comment type="caution">
    <text evidence="2">The sequence shown here is derived from an EMBL/GenBank/DDBJ whole genome shotgun (WGS) entry which is preliminary data.</text>
</comment>
<sequence>MKLSINNKIINKNETGHWTQAKGFDPVDISPEEFAEFISLGFAFSFQFAGRYRKADNFICSDIIAADIDDGMTLEEAMDDEFVLNNACLLYTTASHTPENHRFRLVFQLPHTITDSDQMRNALRGLVRKFPMADKANTDPARQFYGSKGCNSHIFGKVLSEENLKLLLGLGHEPINLPDRQDAKSGKSGFRSILTLEEDSEVRNARGEMVRLSDMESSKPVYCPFHHDKNPSAFTTASQSGVKGVHCSKCQETFWTKGKIPEPYDFLIFDKLIRKEVSAFVPSLVPDESGFFEHETTDPNVLISERYLPNIPLQNCITLIKSAKGTGKTEYLKRLVAEYKKQNFSILLVGHRRSLLWALSSSLGLQCYLDIKESGMFACLKVSKRFAVSVDSIGKMLKPNINKFDVVLIDESEQVFSHLISETIDVENRRKCYLLLQHYIHTAKAVVALDADINHITLDAIQRFGTKNPLSDRRLVLNEYKFPAQTVELYANENQVIADIFQSIATGERIFICSNSKKSVDALVLAIKDKHGPDFPLFWVTSENTGRDEVNNFLTEIKTEILKYQVVLVSPAMGTGIDITFPDEVSHVDGVYGLFEARINTHFDIDQQLSRVRHPKFVRVWISSETFNFETEIDPIKQELAESEIIPEVLTGYANTGLAEFNWNDPYLNLYATILAAQRASKNQLRKNFIELKIYNDWKIEEISKNQEAAAEGSIHAKRGEALRKIEYVERILHADVIDDFTVNELKRKSDSGKPLSASEKNSVDRYWIEKFYLTALTTDLILRDNEGKYREQILMMERIVVANATPTKNTETNAKVALVLEFLEISGILKTDSQFDTSLSVTNENLKNFVALCRRRKAKIERVLGTTLRKDFAVKPVSQLGYFLGLCGLKTVKGKPISVGNQKIYRYRLDEQCLLDAMEIIKKRQSRHDPHE</sequence>
<proteinExistence type="predicted"/>
<name>A0A1J5QA35_9ZZZZ</name>
<dbReference type="GO" id="GO:0005524">
    <property type="term" value="F:ATP binding"/>
    <property type="evidence" value="ECO:0007669"/>
    <property type="project" value="InterPro"/>
</dbReference>
<evidence type="ECO:0000313" key="2">
    <source>
        <dbReference type="EMBL" id="OIQ80256.1"/>
    </source>
</evidence>
<dbReference type="GO" id="GO:0006260">
    <property type="term" value="P:DNA replication"/>
    <property type="evidence" value="ECO:0007669"/>
    <property type="project" value="InterPro"/>
</dbReference>
<dbReference type="InterPro" id="IPR027417">
    <property type="entry name" value="P-loop_NTPase"/>
</dbReference>
<dbReference type="AlphaFoldDB" id="A0A1J5QA35"/>
<accession>A0A1J5QA35</accession>